<dbReference type="InterPro" id="IPR050143">
    <property type="entry name" value="TRIM/RBCC"/>
</dbReference>
<organism evidence="2 3">
    <name type="scientific">Alectura lathami</name>
    <name type="common">Australian brush turkey</name>
    <dbReference type="NCBI Taxonomy" id="81907"/>
    <lineage>
        <taxon>Eukaryota</taxon>
        <taxon>Metazoa</taxon>
        <taxon>Chordata</taxon>
        <taxon>Craniata</taxon>
        <taxon>Vertebrata</taxon>
        <taxon>Euteleostomi</taxon>
        <taxon>Archelosauria</taxon>
        <taxon>Archosauria</taxon>
        <taxon>Dinosauria</taxon>
        <taxon>Saurischia</taxon>
        <taxon>Theropoda</taxon>
        <taxon>Coelurosauria</taxon>
        <taxon>Aves</taxon>
        <taxon>Neognathae</taxon>
        <taxon>Galloanserae</taxon>
        <taxon>Galliformes</taxon>
        <taxon>Megapodiidae</taxon>
        <taxon>Alectura</taxon>
    </lineage>
</organism>
<keyword evidence="3" id="KW-1185">Reference proteome</keyword>
<dbReference type="OrthoDB" id="9049620at2759"/>
<reference evidence="2 3" key="1">
    <citation type="submission" date="2019-09" db="EMBL/GenBank/DDBJ databases">
        <title>Bird 10,000 Genomes (B10K) Project - Family phase.</title>
        <authorList>
            <person name="Zhang G."/>
        </authorList>
    </citation>
    <scope>NUCLEOTIDE SEQUENCE [LARGE SCALE GENOMIC DNA]</scope>
    <source>
        <strain evidence="2">B10K-DU-001-39</strain>
        <tissue evidence="2">Muscle</tissue>
    </source>
</reference>
<dbReference type="InterPro" id="IPR003879">
    <property type="entry name" value="Butyrophylin_SPRY"/>
</dbReference>
<dbReference type="PANTHER" id="PTHR24103">
    <property type="entry name" value="E3 UBIQUITIN-PROTEIN LIGASE TRIM"/>
    <property type="match status" value="1"/>
</dbReference>
<dbReference type="EMBL" id="VXAV01025879">
    <property type="protein sequence ID" value="NXL96099.1"/>
    <property type="molecule type" value="Genomic_DNA"/>
</dbReference>
<dbReference type="Proteomes" id="UP000562322">
    <property type="component" value="Unassembled WGS sequence"/>
</dbReference>
<feature type="non-terminal residue" evidence="2">
    <location>
        <position position="135"/>
    </location>
</feature>
<dbReference type="PROSITE" id="PS50188">
    <property type="entry name" value="B302_SPRY"/>
    <property type="match status" value="1"/>
</dbReference>
<dbReference type="InterPro" id="IPR003877">
    <property type="entry name" value="SPRY_dom"/>
</dbReference>
<accession>A0A7L0WXZ3</accession>
<dbReference type="InterPro" id="IPR013320">
    <property type="entry name" value="ConA-like_dom_sf"/>
</dbReference>
<dbReference type="InterPro" id="IPR043136">
    <property type="entry name" value="B30.2/SPRY_sf"/>
</dbReference>
<dbReference type="PRINTS" id="PR01407">
    <property type="entry name" value="BUTYPHLNCDUF"/>
</dbReference>
<gene>
    <name evidence="2" type="primary">Btn3a1</name>
    <name evidence="2" type="ORF">ALELAT_R05654</name>
</gene>
<feature type="domain" description="B30.2/SPRY" evidence="1">
    <location>
        <begin position="1"/>
        <end position="135"/>
    </location>
</feature>
<sequence length="135" mass="15296">VTLDPRTANPLLFLSKDQRTVKLERTWQDLPNVPERFNTTCCVLGREEFSKGRHCWEVEVMEKYSRCALGVARKSVKRKGDVVMSPEEGIWALQYEDGKLKSLTTPPTPLALSPVPTRIWVCVDCDQGQVTFISA</sequence>
<evidence type="ECO:0000313" key="2">
    <source>
        <dbReference type="EMBL" id="NXL96099.1"/>
    </source>
</evidence>
<dbReference type="Gene3D" id="2.60.120.920">
    <property type="match status" value="1"/>
</dbReference>
<dbReference type="AlphaFoldDB" id="A0A7L0WXZ3"/>
<name>A0A7L0WXZ3_ALELA</name>
<protein>
    <submittedName>
        <fullName evidence="2">BT3A1 protein</fullName>
    </submittedName>
</protein>
<dbReference type="InterPro" id="IPR006574">
    <property type="entry name" value="PRY"/>
</dbReference>
<evidence type="ECO:0000259" key="1">
    <source>
        <dbReference type="PROSITE" id="PS50188"/>
    </source>
</evidence>
<evidence type="ECO:0000313" key="3">
    <source>
        <dbReference type="Proteomes" id="UP000562322"/>
    </source>
</evidence>
<dbReference type="SMART" id="SM00589">
    <property type="entry name" value="PRY"/>
    <property type="match status" value="1"/>
</dbReference>
<proteinExistence type="predicted"/>
<comment type="caution">
    <text evidence="2">The sequence shown here is derived from an EMBL/GenBank/DDBJ whole genome shotgun (WGS) entry which is preliminary data.</text>
</comment>
<dbReference type="Pfam" id="PF13765">
    <property type="entry name" value="PRY"/>
    <property type="match status" value="1"/>
</dbReference>
<feature type="non-terminal residue" evidence="2">
    <location>
        <position position="1"/>
    </location>
</feature>
<dbReference type="InterPro" id="IPR001870">
    <property type="entry name" value="B30.2/SPRY"/>
</dbReference>
<dbReference type="SUPFAM" id="SSF49899">
    <property type="entry name" value="Concanavalin A-like lectins/glucanases"/>
    <property type="match status" value="1"/>
</dbReference>
<dbReference type="Pfam" id="PF00622">
    <property type="entry name" value="SPRY"/>
    <property type="match status" value="1"/>
</dbReference>